<keyword evidence="2" id="KW-1185">Reference proteome</keyword>
<protein>
    <submittedName>
        <fullName evidence="1">Protein ImuA</fullName>
    </submittedName>
</protein>
<gene>
    <name evidence="1" type="ORF">SAMN04487779_10359</name>
</gene>
<name>A0A1G7CS19_9PROT</name>
<dbReference type="RefSeq" id="WP_143018313.1">
    <property type="nucleotide sequence ID" value="NZ_FMZX01000035.1"/>
</dbReference>
<reference evidence="1 2" key="1">
    <citation type="submission" date="2016-10" db="EMBL/GenBank/DDBJ databases">
        <authorList>
            <person name="de Groot N.N."/>
        </authorList>
    </citation>
    <scope>NUCLEOTIDE SEQUENCE [LARGE SCALE GENOMIC DNA]</scope>
    <source>
        <strain evidence="1 2">CPCC 100156</strain>
    </source>
</reference>
<evidence type="ECO:0000313" key="1">
    <source>
        <dbReference type="EMBL" id="SDE42033.1"/>
    </source>
</evidence>
<evidence type="ECO:0000313" key="2">
    <source>
        <dbReference type="Proteomes" id="UP000198925"/>
    </source>
</evidence>
<proteinExistence type="predicted"/>
<organism evidence="1 2">
    <name type="scientific">Belnapia rosea</name>
    <dbReference type="NCBI Taxonomy" id="938405"/>
    <lineage>
        <taxon>Bacteria</taxon>
        <taxon>Pseudomonadati</taxon>
        <taxon>Pseudomonadota</taxon>
        <taxon>Alphaproteobacteria</taxon>
        <taxon>Acetobacterales</taxon>
        <taxon>Roseomonadaceae</taxon>
        <taxon>Belnapia</taxon>
    </lineage>
</organism>
<dbReference type="Gene3D" id="3.40.50.300">
    <property type="entry name" value="P-loop containing nucleotide triphosphate hydrolases"/>
    <property type="match status" value="1"/>
</dbReference>
<dbReference type="SUPFAM" id="SSF52540">
    <property type="entry name" value="P-loop containing nucleoside triphosphate hydrolases"/>
    <property type="match status" value="1"/>
</dbReference>
<sequence>MLTALRARVARLEGSLRNRHSRDAIPICDGLPVDGLARAAVHDVLATSPGCGAALCALLLARTGGTVLWIALEQDGLLAWPPGLVRFGLTPAKLVLARTSRRSDALWAMEEALRCPAVSGAVLALPPEQTAGHHPLDLTATRRLQLAAEAGGALGLLLRPDVGSVAPSATTTRWRISAHPAEAEATLDAECWQLELVRTKAGRPGGPWAVTWNAAAGQLVLAATIARPARQAAR</sequence>
<dbReference type="InterPro" id="IPR027417">
    <property type="entry name" value="P-loop_NTPase"/>
</dbReference>
<dbReference type="AlphaFoldDB" id="A0A1G7CS19"/>
<dbReference type="Proteomes" id="UP000198925">
    <property type="component" value="Unassembled WGS sequence"/>
</dbReference>
<accession>A0A1G7CS19</accession>
<dbReference type="EMBL" id="FMZX01000035">
    <property type="protein sequence ID" value="SDE42033.1"/>
    <property type="molecule type" value="Genomic_DNA"/>
</dbReference>